<dbReference type="Pfam" id="PF02362">
    <property type="entry name" value="B3"/>
    <property type="match status" value="1"/>
</dbReference>
<evidence type="ECO:0000313" key="10">
    <source>
        <dbReference type="Proteomes" id="UP001231189"/>
    </source>
</evidence>
<keyword evidence="2" id="KW-0805">Transcription regulation</keyword>
<evidence type="ECO:0000313" key="9">
    <source>
        <dbReference type="EMBL" id="KAK1631911.1"/>
    </source>
</evidence>
<evidence type="ECO:0000256" key="5">
    <source>
        <dbReference type="ARBA" id="ARBA00023242"/>
    </source>
</evidence>
<feature type="coiled-coil region" evidence="6">
    <location>
        <begin position="476"/>
        <end position="510"/>
    </location>
</feature>
<keyword evidence="3" id="KW-0238">DNA-binding</keyword>
<dbReference type="CDD" id="cd10017">
    <property type="entry name" value="B3_DNA"/>
    <property type="match status" value="1"/>
</dbReference>
<feature type="region of interest" description="Disordered" evidence="7">
    <location>
        <begin position="52"/>
        <end position="137"/>
    </location>
</feature>
<evidence type="ECO:0000256" key="2">
    <source>
        <dbReference type="ARBA" id="ARBA00023015"/>
    </source>
</evidence>
<feature type="compositionally biased region" description="Basic residues" evidence="7">
    <location>
        <begin position="61"/>
        <end position="76"/>
    </location>
</feature>
<feature type="compositionally biased region" description="Basic and acidic residues" evidence="7">
    <location>
        <begin position="83"/>
        <end position="92"/>
    </location>
</feature>
<dbReference type="PANTHER" id="PTHR31391:SF101">
    <property type="entry name" value="B3 DOMAIN-CONTAINING PROTEIN OS01G0234100"/>
    <property type="match status" value="1"/>
</dbReference>
<evidence type="ECO:0000259" key="8">
    <source>
        <dbReference type="PROSITE" id="PS50863"/>
    </source>
</evidence>
<comment type="subcellular location">
    <subcellularLocation>
        <location evidence="1">Nucleus</location>
    </subcellularLocation>
</comment>
<dbReference type="GO" id="GO:0003677">
    <property type="term" value="F:DNA binding"/>
    <property type="evidence" value="ECO:0007669"/>
    <property type="project" value="UniProtKB-KW"/>
</dbReference>
<dbReference type="SUPFAM" id="SSF101936">
    <property type="entry name" value="DNA-binding pseudobarrel domain"/>
    <property type="match status" value="1"/>
</dbReference>
<feature type="region of interest" description="Disordered" evidence="7">
    <location>
        <begin position="341"/>
        <end position="397"/>
    </location>
</feature>
<dbReference type="AlphaFoldDB" id="A0AAD8RUA9"/>
<keyword evidence="5" id="KW-0539">Nucleus</keyword>
<dbReference type="Proteomes" id="UP001231189">
    <property type="component" value="Unassembled WGS sequence"/>
</dbReference>
<dbReference type="Gene3D" id="2.40.330.10">
    <property type="entry name" value="DNA-binding pseudobarrel domain"/>
    <property type="match status" value="1"/>
</dbReference>
<name>A0AAD8RUA9_LOLMU</name>
<dbReference type="GO" id="GO:0005634">
    <property type="term" value="C:nucleus"/>
    <property type="evidence" value="ECO:0007669"/>
    <property type="project" value="UniProtKB-SubCell"/>
</dbReference>
<evidence type="ECO:0000256" key="3">
    <source>
        <dbReference type="ARBA" id="ARBA00023125"/>
    </source>
</evidence>
<feature type="domain" description="TF-B3" evidence="8">
    <location>
        <begin position="245"/>
        <end position="336"/>
    </location>
</feature>
<accession>A0AAD8RUA9</accession>
<evidence type="ECO:0000256" key="1">
    <source>
        <dbReference type="ARBA" id="ARBA00004123"/>
    </source>
</evidence>
<dbReference type="PANTHER" id="PTHR31391">
    <property type="entry name" value="B3 DOMAIN-CONTAINING PROTEIN OS11G0197600-RELATED"/>
    <property type="match status" value="1"/>
</dbReference>
<evidence type="ECO:0000256" key="4">
    <source>
        <dbReference type="ARBA" id="ARBA00023163"/>
    </source>
</evidence>
<feature type="compositionally biased region" description="Basic residues" evidence="7">
    <location>
        <begin position="162"/>
        <end position="179"/>
    </location>
</feature>
<organism evidence="9 10">
    <name type="scientific">Lolium multiflorum</name>
    <name type="common">Italian ryegrass</name>
    <name type="synonym">Lolium perenne subsp. multiflorum</name>
    <dbReference type="NCBI Taxonomy" id="4521"/>
    <lineage>
        <taxon>Eukaryota</taxon>
        <taxon>Viridiplantae</taxon>
        <taxon>Streptophyta</taxon>
        <taxon>Embryophyta</taxon>
        <taxon>Tracheophyta</taxon>
        <taxon>Spermatophyta</taxon>
        <taxon>Magnoliopsida</taxon>
        <taxon>Liliopsida</taxon>
        <taxon>Poales</taxon>
        <taxon>Poaceae</taxon>
        <taxon>BOP clade</taxon>
        <taxon>Pooideae</taxon>
        <taxon>Poodae</taxon>
        <taxon>Poeae</taxon>
        <taxon>Poeae Chloroplast Group 2 (Poeae type)</taxon>
        <taxon>Loliodinae</taxon>
        <taxon>Loliinae</taxon>
        <taxon>Lolium</taxon>
    </lineage>
</organism>
<dbReference type="EMBL" id="JAUUTY010000005">
    <property type="protein sequence ID" value="KAK1631911.1"/>
    <property type="molecule type" value="Genomic_DNA"/>
</dbReference>
<reference evidence="9" key="1">
    <citation type="submission" date="2023-07" db="EMBL/GenBank/DDBJ databases">
        <title>A chromosome-level genome assembly of Lolium multiflorum.</title>
        <authorList>
            <person name="Chen Y."/>
            <person name="Copetti D."/>
            <person name="Kolliker R."/>
            <person name="Studer B."/>
        </authorList>
    </citation>
    <scope>NUCLEOTIDE SEQUENCE</scope>
    <source>
        <strain evidence="9">02402/16</strain>
        <tissue evidence="9">Leaf</tissue>
    </source>
</reference>
<keyword evidence="6" id="KW-0175">Coiled coil</keyword>
<proteinExistence type="predicted"/>
<evidence type="ECO:0000256" key="6">
    <source>
        <dbReference type="SAM" id="Coils"/>
    </source>
</evidence>
<keyword evidence="10" id="KW-1185">Reference proteome</keyword>
<protein>
    <recommendedName>
        <fullName evidence="8">TF-B3 domain-containing protein</fullName>
    </recommendedName>
</protein>
<comment type="caution">
    <text evidence="9">The sequence shown here is derived from an EMBL/GenBank/DDBJ whole genome shotgun (WGS) entry which is preliminary data.</text>
</comment>
<dbReference type="InterPro" id="IPR003340">
    <property type="entry name" value="B3_DNA-bd"/>
</dbReference>
<feature type="region of interest" description="Disordered" evidence="7">
    <location>
        <begin position="156"/>
        <end position="218"/>
    </location>
</feature>
<dbReference type="SMART" id="SM01019">
    <property type="entry name" value="B3"/>
    <property type="match status" value="1"/>
</dbReference>
<dbReference type="PROSITE" id="PS50863">
    <property type="entry name" value="B3"/>
    <property type="match status" value="1"/>
</dbReference>
<feature type="compositionally biased region" description="Basic and acidic residues" evidence="7">
    <location>
        <begin position="127"/>
        <end position="137"/>
    </location>
</feature>
<gene>
    <name evidence="9" type="ORF">QYE76_006226</name>
</gene>
<sequence>MQGSSFYQSPVMDEGVATVVGEQSVGIDDCDEPAVEVYYPLVNVVRPESMESGPIKCTGGRFKKKAQRTTAYKRKKMWPEASKSAKSDKDDNLVPMRKRGRPAVSKSAKSNMGRKPTLAYINSTDSEGERDKDDDFDLMRKRRCPAVSKFAKNSKDDNFVPMKKKGRPAGSKSAKRKMGLKPAFTNTCSSNSEGERDKGNDFDPTVPHADGRKKHARVQGRCGSAFKRASEAHAQEKFPGEYPRFTKCMVPSNVLKVFWLHLSSDFCRSYLPQCNTKMILEDEDGKTDYVNYLSARDGLSGGWRGFAIDHSLKVGDTVVFELVEPTKFRVYIRREGKFTTADDDARSKEDPAVATRDSSLAPSDDANNLAGEQAVGDVDDGIGSPDSGIKDPDGITAHSSTYQLPVEREGYVEVKLEKDDVAEKMKALKDSGIKDPDGITAQSSTDQLRVEREGYVEVKLEKDDVAEKMKALKSMMAALKEGLKAVDIEVEELESSVEKNAQAMQQMLNAQ</sequence>
<keyword evidence="4" id="KW-0804">Transcription</keyword>
<dbReference type="InterPro" id="IPR044837">
    <property type="entry name" value="REM16-like"/>
</dbReference>
<dbReference type="InterPro" id="IPR015300">
    <property type="entry name" value="DNA-bd_pseudobarrel_sf"/>
</dbReference>
<evidence type="ECO:0000256" key="7">
    <source>
        <dbReference type="SAM" id="MobiDB-lite"/>
    </source>
</evidence>